<dbReference type="InterPro" id="IPR027417">
    <property type="entry name" value="P-loop_NTPase"/>
</dbReference>
<dbReference type="SUPFAM" id="SSF52540">
    <property type="entry name" value="P-loop containing nucleoside triphosphate hydrolases"/>
    <property type="match status" value="1"/>
</dbReference>
<name>A0A6H5HKB1_9HEMI</name>
<evidence type="ECO:0000313" key="5">
    <source>
        <dbReference type="Proteomes" id="UP000479000"/>
    </source>
</evidence>
<dbReference type="InterPro" id="IPR052574">
    <property type="entry name" value="CDIRP"/>
</dbReference>
<dbReference type="SUPFAM" id="SSF52058">
    <property type="entry name" value="L domain-like"/>
    <property type="match status" value="1"/>
</dbReference>
<dbReference type="PANTHER" id="PTHR47566:SF1">
    <property type="entry name" value="PROTEIN NUD1"/>
    <property type="match status" value="1"/>
</dbReference>
<dbReference type="InterPro" id="IPR032675">
    <property type="entry name" value="LRR_dom_sf"/>
</dbReference>
<dbReference type="PROSITE" id="PS51450">
    <property type="entry name" value="LRR"/>
    <property type="match status" value="1"/>
</dbReference>
<dbReference type="OrthoDB" id="6334211at2759"/>
<evidence type="ECO:0000256" key="3">
    <source>
        <dbReference type="SAM" id="MobiDB-lite"/>
    </source>
</evidence>
<accession>A0A6H5HKB1</accession>
<dbReference type="Gene3D" id="3.80.10.10">
    <property type="entry name" value="Ribonuclease Inhibitor"/>
    <property type="match status" value="1"/>
</dbReference>
<feature type="region of interest" description="Disordered" evidence="3">
    <location>
        <begin position="432"/>
        <end position="485"/>
    </location>
</feature>
<dbReference type="AlphaFoldDB" id="A0A6H5HKB1"/>
<sequence>MDAPKCVQTTLWEADKNFHTKRNKEDELTKNAILQSLGIPKTDNVRPVCDASSDSDDLEFSELKFDVRLDPECGYPCEKDLGWFDMAMSAAPWDDSRRPYVQVTNPEDLKLTEKEQNGELSGMVVSTGIRYFDAVPLNDGFALVKLELSGRGLTNVQLLDRYKYLQFLDVSNNAIQDLSPIERLVHLVHLDASHNEIARYDPKPTPWFITYLNLSFNSFETIPDVSSMWSLKTTATICCTAMQSRQNTGGEAPPHLDYDMPVVILVGPAGTKKNTIAKLLEEKFPDNVRVPALHTTMYPFNLDDDVTCQEHKSMKLVHLDQGKFNSMRNRGEFLFVHTDSGDQFGLSRSELMNDDRLCLIPLPIGPALSISWQGLNTTLIRLKALDDKDYKAALQEYAASQFLLVRLRDENEFWESEDQNFDNEIRVDIRHRRSTKTSHASSTRSRRSRSKSVGEESIASSKTGRHTSDPLLGRPSSEKPDHLDSASSIVSTGMLVQPTVWWSDEDSDEAIGEEAPEIKEKKDISYIDTLAISKTSKQQIRQLYEKYRKERPTYDAIDETFFGQTIVVKDVASAMKKLAPILVEKYNSNLNNRRHNAAEKDDLYDKLVEPRLNELMEILSDKKTIDDLVPPEIHLPTLDCAASLSNLNRSFAKTLSHVSYPSVSNPSTSIIESEMEDLGRRAEEPSDIMEERVTRTPPSTPSDVLQVIAKESVRKDRFFVADERENFKYNLN</sequence>
<dbReference type="PANTHER" id="PTHR47566">
    <property type="match status" value="1"/>
</dbReference>
<organism evidence="4 5">
    <name type="scientific">Nesidiocoris tenuis</name>
    <dbReference type="NCBI Taxonomy" id="355587"/>
    <lineage>
        <taxon>Eukaryota</taxon>
        <taxon>Metazoa</taxon>
        <taxon>Ecdysozoa</taxon>
        <taxon>Arthropoda</taxon>
        <taxon>Hexapoda</taxon>
        <taxon>Insecta</taxon>
        <taxon>Pterygota</taxon>
        <taxon>Neoptera</taxon>
        <taxon>Paraneoptera</taxon>
        <taxon>Hemiptera</taxon>
        <taxon>Heteroptera</taxon>
        <taxon>Panheteroptera</taxon>
        <taxon>Cimicomorpha</taxon>
        <taxon>Miridae</taxon>
        <taxon>Dicyphina</taxon>
        <taxon>Nesidiocoris</taxon>
    </lineage>
</organism>
<keyword evidence="1" id="KW-0433">Leucine-rich repeat</keyword>
<feature type="compositionally biased region" description="Basic and acidic residues" evidence="3">
    <location>
        <begin position="682"/>
        <end position="694"/>
    </location>
</feature>
<evidence type="ECO:0000256" key="2">
    <source>
        <dbReference type="ARBA" id="ARBA00022737"/>
    </source>
</evidence>
<dbReference type="GO" id="GO:0035591">
    <property type="term" value="F:signaling adaptor activity"/>
    <property type="evidence" value="ECO:0007669"/>
    <property type="project" value="TreeGrafter"/>
</dbReference>
<keyword evidence="2" id="KW-0677">Repeat</keyword>
<evidence type="ECO:0008006" key="6">
    <source>
        <dbReference type="Google" id="ProtNLM"/>
    </source>
</evidence>
<feature type="region of interest" description="Disordered" evidence="3">
    <location>
        <begin position="682"/>
        <end position="702"/>
    </location>
</feature>
<dbReference type="Gene3D" id="3.40.50.300">
    <property type="entry name" value="P-loop containing nucleotide triphosphate hydrolases"/>
    <property type="match status" value="1"/>
</dbReference>
<evidence type="ECO:0000313" key="4">
    <source>
        <dbReference type="EMBL" id="CAB0014641.1"/>
    </source>
</evidence>
<reference evidence="4 5" key="1">
    <citation type="submission" date="2020-02" db="EMBL/GenBank/DDBJ databases">
        <authorList>
            <person name="Ferguson B K."/>
        </authorList>
    </citation>
    <scope>NUCLEOTIDE SEQUENCE [LARGE SCALE GENOMIC DNA]</scope>
</reference>
<proteinExistence type="predicted"/>
<gene>
    <name evidence="4" type="ORF">NTEN_LOCUS19056</name>
</gene>
<dbReference type="InterPro" id="IPR001611">
    <property type="entry name" value="Leu-rich_rpt"/>
</dbReference>
<protein>
    <recommendedName>
        <fullName evidence="6">Guanylate kinase-like domain-containing protein</fullName>
    </recommendedName>
</protein>
<dbReference type="EMBL" id="CADCXU010028149">
    <property type="protein sequence ID" value="CAB0014641.1"/>
    <property type="molecule type" value="Genomic_DNA"/>
</dbReference>
<evidence type="ECO:0000256" key="1">
    <source>
        <dbReference type="ARBA" id="ARBA00022614"/>
    </source>
</evidence>
<dbReference type="Proteomes" id="UP000479000">
    <property type="component" value="Unassembled WGS sequence"/>
</dbReference>
<keyword evidence="5" id="KW-1185">Reference proteome</keyword>